<proteinExistence type="predicted"/>
<evidence type="ECO:0000313" key="2">
    <source>
        <dbReference type="Proteomes" id="UP000483004"/>
    </source>
</evidence>
<evidence type="ECO:0000313" key="1">
    <source>
        <dbReference type="EMBL" id="KAB2382717.1"/>
    </source>
</evidence>
<protein>
    <submittedName>
        <fullName evidence="1">Uncharacterized protein</fullName>
    </submittedName>
</protein>
<sequence length="132" mass="14175">MARLVDWSVLKTDGAFQRLGLVGAAPGSAPGSLEEAERLCDEEGVVVSVDPARWQAVRVSLWDGPPPVPERDHGVVDGGRPRTSGPLALFRLDGRIARLWPVELGTAPGAYRVRVVEAAGQAFVQVWPDGRQ</sequence>
<keyword evidence="2" id="KW-1185">Reference proteome</keyword>
<dbReference type="AlphaFoldDB" id="A0A6L3VVK9"/>
<reference evidence="1 2" key="1">
    <citation type="submission" date="2019-09" db="EMBL/GenBank/DDBJ databases">
        <title>Actinomadura physcomitrii sp. nov., a novel actinomycete isolated from moss [Physcomitrium sphaericum (Ludw) Fuernr].</title>
        <authorList>
            <person name="Liu C."/>
            <person name="Zhuang X."/>
        </authorList>
    </citation>
    <scope>NUCLEOTIDE SEQUENCE [LARGE SCALE GENOMIC DNA]</scope>
    <source>
        <strain evidence="1 2">CYP1-1B</strain>
    </source>
</reference>
<comment type="caution">
    <text evidence="1">The sequence shown here is derived from an EMBL/GenBank/DDBJ whole genome shotgun (WGS) entry which is preliminary data.</text>
</comment>
<accession>A0A6L3VVK9</accession>
<dbReference type="OrthoDB" id="2065010at2"/>
<dbReference type="EMBL" id="WBMR01000031">
    <property type="protein sequence ID" value="KAB2382717.1"/>
    <property type="molecule type" value="Genomic_DNA"/>
</dbReference>
<dbReference type="RefSeq" id="WP_151540486.1">
    <property type="nucleotide sequence ID" value="NZ_WBMR01000031.1"/>
</dbReference>
<dbReference type="Proteomes" id="UP000483004">
    <property type="component" value="Unassembled WGS sequence"/>
</dbReference>
<organism evidence="1 2">
    <name type="scientific">Actinomadura montaniterrae</name>
    <dbReference type="NCBI Taxonomy" id="1803903"/>
    <lineage>
        <taxon>Bacteria</taxon>
        <taxon>Bacillati</taxon>
        <taxon>Actinomycetota</taxon>
        <taxon>Actinomycetes</taxon>
        <taxon>Streptosporangiales</taxon>
        <taxon>Thermomonosporaceae</taxon>
        <taxon>Actinomadura</taxon>
    </lineage>
</organism>
<name>A0A6L3VVK9_9ACTN</name>
<gene>
    <name evidence="1" type="ORF">F9B16_14065</name>
</gene>